<gene>
    <name evidence="1" type="ORF">GcM3_138015</name>
</gene>
<evidence type="ECO:0000313" key="2">
    <source>
        <dbReference type="Proteomes" id="UP000283383"/>
    </source>
</evidence>
<keyword evidence="1" id="KW-0067">ATP-binding</keyword>
<dbReference type="AlphaFoldDB" id="A0A420I1V0"/>
<sequence>MSGLILPGESLSHLLIASLLLDNPHASPLFGHDMNLDGGLIYRNRSFWRTRCIVGKILVARKSSLECMGWVSSDVLPRGAPESWIKIEVVSRKESDQVKKARKTRIWPKILLEKHGNVIAGTDSSSVLISDFVLPSDESIFPPIIVQFLFLDMLSTDNSAVLKSGRDTDFLNTNKNETKENKIPNFLSTARFSIEAAGEKKMELSIDLTHDVFFVTAHPCVPPAKCRNIDSPTHQPSKETRNNAVVVTLGSSDIISNIISVANY</sequence>
<evidence type="ECO:0000313" key="1">
    <source>
        <dbReference type="EMBL" id="RKF63655.1"/>
    </source>
</evidence>
<proteinExistence type="predicted"/>
<dbReference type="GO" id="GO:0004386">
    <property type="term" value="F:helicase activity"/>
    <property type="evidence" value="ECO:0007669"/>
    <property type="project" value="UniProtKB-KW"/>
</dbReference>
<keyword evidence="1" id="KW-0347">Helicase</keyword>
<name>A0A420I1V0_9PEZI</name>
<organism evidence="1 2">
    <name type="scientific">Golovinomyces cichoracearum</name>
    <dbReference type="NCBI Taxonomy" id="62708"/>
    <lineage>
        <taxon>Eukaryota</taxon>
        <taxon>Fungi</taxon>
        <taxon>Dikarya</taxon>
        <taxon>Ascomycota</taxon>
        <taxon>Pezizomycotina</taxon>
        <taxon>Leotiomycetes</taxon>
        <taxon>Erysiphales</taxon>
        <taxon>Erysiphaceae</taxon>
        <taxon>Golovinomyces</taxon>
    </lineage>
</organism>
<dbReference type="Proteomes" id="UP000283383">
    <property type="component" value="Unassembled WGS sequence"/>
</dbReference>
<keyword evidence="2" id="KW-1185">Reference proteome</keyword>
<keyword evidence="1" id="KW-0378">Hydrolase</keyword>
<comment type="caution">
    <text evidence="1">The sequence shown here is derived from an EMBL/GenBank/DDBJ whole genome shotgun (WGS) entry which is preliminary data.</text>
</comment>
<dbReference type="PANTHER" id="PTHR42345:SF2">
    <property type="entry name" value="HELICASE-LIKE PROTEIN"/>
    <property type="match status" value="1"/>
</dbReference>
<protein>
    <submittedName>
        <fullName evidence="1">Putative helicase-like protein</fullName>
    </submittedName>
</protein>
<dbReference type="STRING" id="62708.A0A420I1V0"/>
<dbReference type="EMBL" id="MCBQ01013807">
    <property type="protein sequence ID" value="RKF63655.1"/>
    <property type="molecule type" value="Genomic_DNA"/>
</dbReference>
<accession>A0A420I1V0</accession>
<dbReference type="PANTHER" id="PTHR42345">
    <property type="entry name" value="TPR_REGION DOMAIN-CONTAINING PROTEIN"/>
    <property type="match status" value="1"/>
</dbReference>
<reference evidence="1 2" key="1">
    <citation type="journal article" date="2018" name="BMC Genomics">
        <title>Comparative genome analyses reveal sequence features reflecting distinct modes of host-adaptation between dicot and monocot powdery mildew.</title>
        <authorList>
            <person name="Wu Y."/>
            <person name="Ma X."/>
            <person name="Pan Z."/>
            <person name="Kale S.D."/>
            <person name="Song Y."/>
            <person name="King H."/>
            <person name="Zhang Q."/>
            <person name="Presley C."/>
            <person name="Deng X."/>
            <person name="Wei C.I."/>
            <person name="Xiao S."/>
        </authorList>
    </citation>
    <scope>NUCLEOTIDE SEQUENCE [LARGE SCALE GENOMIC DNA]</scope>
    <source>
        <strain evidence="1">UMSG3</strain>
    </source>
</reference>
<keyword evidence="1" id="KW-0547">Nucleotide-binding</keyword>